<evidence type="ECO:0000313" key="3">
    <source>
        <dbReference type="Proteomes" id="UP000826195"/>
    </source>
</evidence>
<comment type="caution">
    <text evidence="2">The sequence shown here is derived from an EMBL/GenBank/DDBJ whole genome shotgun (WGS) entry which is preliminary data.</text>
</comment>
<sequence length="179" mass="19243">MTVLGCSGDSECDSFYYHFVSKDPELRISAFIESLRQGLEFRGKKIRGMLKHVSISPWRGRSDSVSLASSNGDTSSCGSGSPTPSHTPPPSRASSCASLVPLTALSSFSPADTASQQYYVAILILCIPCYVTKDSSGVEWSTGSPSPERDRASDVIGSSRIVEKIEDSQSMHRKLKVDG</sequence>
<feature type="region of interest" description="Disordered" evidence="1">
    <location>
        <begin position="60"/>
        <end position="93"/>
    </location>
</feature>
<dbReference type="AlphaFoldDB" id="A0AAV7HX03"/>
<feature type="region of interest" description="Disordered" evidence="1">
    <location>
        <begin position="137"/>
        <end position="158"/>
    </location>
</feature>
<dbReference type="EMBL" id="JAHXZJ010001864">
    <property type="protein sequence ID" value="KAH0549573.1"/>
    <property type="molecule type" value="Genomic_DNA"/>
</dbReference>
<evidence type="ECO:0000256" key="1">
    <source>
        <dbReference type="SAM" id="MobiDB-lite"/>
    </source>
</evidence>
<accession>A0AAV7HX03</accession>
<dbReference type="Proteomes" id="UP000826195">
    <property type="component" value="Unassembled WGS sequence"/>
</dbReference>
<protein>
    <submittedName>
        <fullName evidence="2">Uncharacterized protein</fullName>
    </submittedName>
</protein>
<feature type="compositionally biased region" description="Low complexity" evidence="1">
    <location>
        <begin position="72"/>
        <end position="84"/>
    </location>
</feature>
<organism evidence="2 3">
    <name type="scientific">Cotesia glomerata</name>
    <name type="common">Lepidopteran parasitic wasp</name>
    <name type="synonym">Apanteles glomeratus</name>
    <dbReference type="NCBI Taxonomy" id="32391"/>
    <lineage>
        <taxon>Eukaryota</taxon>
        <taxon>Metazoa</taxon>
        <taxon>Ecdysozoa</taxon>
        <taxon>Arthropoda</taxon>
        <taxon>Hexapoda</taxon>
        <taxon>Insecta</taxon>
        <taxon>Pterygota</taxon>
        <taxon>Neoptera</taxon>
        <taxon>Endopterygota</taxon>
        <taxon>Hymenoptera</taxon>
        <taxon>Apocrita</taxon>
        <taxon>Ichneumonoidea</taxon>
        <taxon>Braconidae</taxon>
        <taxon>Microgastrinae</taxon>
        <taxon>Cotesia</taxon>
    </lineage>
</organism>
<proteinExistence type="predicted"/>
<name>A0AAV7HX03_COTGL</name>
<reference evidence="2 3" key="1">
    <citation type="journal article" date="2021" name="J. Hered.">
        <title>A chromosome-level genome assembly of the parasitoid wasp, Cotesia glomerata (Hymenoptera: Braconidae).</title>
        <authorList>
            <person name="Pinto B.J."/>
            <person name="Weis J.J."/>
            <person name="Gamble T."/>
            <person name="Ode P.J."/>
            <person name="Paul R."/>
            <person name="Zaspel J.M."/>
        </authorList>
    </citation>
    <scope>NUCLEOTIDE SEQUENCE [LARGE SCALE GENOMIC DNA]</scope>
    <source>
        <strain evidence="2">CgM1</strain>
    </source>
</reference>
<keyword evidence="3" id="KW-1185">Reference proteome</keyword>
<evidence type="ECO:0000313" key="2">
    <source>
        <dbReference type="EMBL" id="KAH0549573.1"/>
    </source>
</evidence>
<gene>
    <name evidence="2" type="ORF">KQX54_010432</name>
</gene>